<protein>
    <recommendedName>
        <fullName evidence="1">Endonuclease/exonuclease/phosphatase domain-containing protein</fullName>
    </recommendedName>
</protein>
<proteinExistence type="predicted"/>
<accession>A0ABD2WJK5</accession>
<feature type="domain" description="Endonuclease/exonuclease/phosphatase" evidence="1">
    <location>
        <begin position="221"/>
        <end position="331"/>
    </location>
</feature>
<dbReference type="PANTHER" id="PTHR33776:SF3">
    <property type="entry name" value="PHD-TYPE DOMAIN-CONTAINING PROTEIN"/>
    <property type="match status" value="1"/>
</dbReference>
<dbReference type="InterPro" id="IPR005135">
    <property type="entry name" value="Endo/exonuclease/phosphatase"/>
</dbReference>
<comment type="caution">
    <text evidence="2">The sequence shown here is derived from an EMBL/GenBank/DDBJ whole genome shotgun (WGS) entry which is preliminary data.</text>
</comment>
<evidence type="ECO:0000259" key="1">
    <source>
        <dbReference type="Pfam" id="PF14529"/>
    </source>
</evidence>
<dbReference type="Pfam" id="PF14529">
    <property type="entry name" value="Exo_endo_phos_2"/>
    <property type="match status" value="1"/>
</dbReference>
<gene>
    <name evidence="2" type="ORF">TKK_012809</name>
</gene>
<dbReference type="SUPFAM" id="SSF56219">
    <property type="entry name" value="DNase I-like"/>
    <property type="match status" value="1"/>
</dbReference>
<dbReference type="EMBL" id="JBJJXI010000102">
    <property type="protein sequence ID" value="KAL3392771.1"/>
    <property type="molecule type" value="Genomic_DNA"/>
</dbReference>
<evidence type="ECO:0000313" key="3">
    <source>
        <dbReference type="Proteomes" id="UP001627154"/>
    </source>
</evidence>
<dbReference type="Gene3D" id="3.60.10.10">
    <property type="entry name" value="Endonuclease/exonuclease/phosphatase"/>
    <property type="match status" value="1"/>
</dbReference>
<dbReference type="InterPro" id="IPR036691">
    <property type="entry name" value="Endo/exonu/phosph_ase_sf"/>
</dbReference>
<name>A0ABD2WJK5_9HYME</name>
<evidence type="ECO:0000313" key="2">
    <source>
        <dbReference type="EMBL" id="KAL3392771.1"/>
    </source>
</evidence>
<organism evidence="2 3">
    <name type="scientific">Trichogramma kaykai</name>
    <dbReference type="NCBI Taxonomy" id="54128"/>
    <lineage>
        <taxon>Eukaryota</taxon>
        <taxon>Metazoa</taxon>
        <taxon>Ecdysozoa</taxon>
        <taxon>Arthropoda</taxon>
        <taxon>Hexapoda</taxon>
        <taxon>Insecta</taxon>
        <taxon>Pterygota</taxon>
        <taxon>Neoptera</taxon>
        <taxon>Endopterygota</taxon>
        <taxon>Hymenoptera</taxon>
        <taxon>Apocrita</taxon>
        <taxon>Proctotrupomorpha</taxon>
        <taxon>Chalcidoidea</taxon>
        <taxon>Trichogrammatidae</taxon>
        <taxon>Trichogramma</taxon>
    </lineage>
</organism>
<sequence length="462" mass="51647">MRAEIGRACDQSRAAAVAPVADHDTCEVRASSIPLSVDVTSSAMAERIVSALGLDRLVPHILSVREWAPRRRSPASAPSAGVAAPDPELRTMVIRFSSANARETFLAATPKFQRLSMHTIFGIADNGDVSCLRANVILPPDRHRLYLTETFLKPTHNTSPLSLPGFNFYHHDRLKRKGGGVGLYVRSDFKVSTIFTSDQRYLNRPEYAMYSIEHCSFKLLLAVVYRHPKAAYPFTFFDTISEILHQYKNVLILGDFNISMIKSRNRHTRYIRNLTKTYNLHLVSNSPTHQVSYIDGSLHISCLDLVFTNDPTSINNFNIFETPFAAGHHFISFKLSVSLPVLLPKTLLLRKLSHIDHTSFNLDLQSELRNNFEGADLSFIGTNHSASNHGSLSDIMHPDLVQATITTSLLSVLDAHAPLQSTVIKPKAKPWFCAELRSLMRTRDRAYRIYSRGSGSLSISSS</sequence>
<reference evidence="2 3" key="1">
    <citation type="journal article" date="2024" name="bioRxiv">
        <title>A reference genome for Trichogramma kaykai: A tiny desert-dwelling parasitoid wasp with competing sex-ratio distorters.</title>
        <authorList>
            <person name="Culotta J."/>
            <person name="Lindsey A.R."/>
        </authorList>
    </citation>
    <scope>NUCLEOTIDE SEQUENCE [LARGE SCALE GENOMIC DNA]</scope>
    <source>
        <strain evidence="2 3">KSX58</strain>
    </source>
</reference>
<dbReference type="Proteomes" id="UP001627154">
    <property type="component" value="Unassembled WGS sequence"/>
</dbReference>
<dbReference type="AlphaFoldDB" id="A0ABD2WJK5"/>
<keyword evidence="3" id="KW-1185">Reference proteome</keyword>
<dbReference type="PANTHER" id="PTHR33776">
    <property type="entry name" value="ENDO/EXONUCLEASE/PHOSPHATASE DOMAIN-CONTAINING PROTEIN"/>
    <property type="match status" value="1"/>
</dbReference>